<feature type="non-terminal residue" evidence="2">
    <location>
        <position position="1"/>
    </location>
</feature>
<reference evidence="2" key="1">
    <citation type="journal article" date="2019" name="Sci. Rep.">
        <title>Draft genome of Tanacetum cinerariifolium, the natural source of mosquito coil.</title>
        <authorList>
            <person name="Yamashiro T."/>
            <person name="Shiraishi A."/>
            <person name="Satake H."/>
            <person name="Nakayama K."/>
        </authorList>
    </citation>
    <scope>NUCLEOTIDE SEQUENCE</scope>
</reference>
<gene>
    <name evidence="2" type="ORF">Tci_594693</name>
</gene>
<name>A0A699JCB5_TANCI</name>
<dbReference type="EMBL" id="BKCJ010388838">
    <property type="protein sequence ID" value="GFA22721.1"/>
    <property type="molecule type" value="Genomic_DNA"/>
</dbReference>
<sequence>IEGNNEIDNEGDNDMGNDESFDGDNEIDTDMSCDEIRSYHSIEMVVDLGDDIVSEHSGAEEELSDHDDDNIVDKEHIIDELEVNMEGFRFSVDDDLVLDTLHLEVNVTENDLEVIDFDFFDSDIGDDSNSEKRAALRKLKKEGKNVAHRRIESYFFVGQEFPNKEEAKI</sequence>
<evidence type="ECO:0000256" key="1">
    <source>
        <dbReference type="SAM" id="MobiDB-lite"/>
    </source>
</evidence>
<dbReference type="AlphaFoldDB" id="A0A699JCB5"/>
<organism evidence="2">
    <name type="scientific">Tanacetum cinerariifolium</name>
    <name type="common">Dalmatian daisy</name>
    <name type="synonym">Chrysanthemum cinerariifolium</name>
    <dbReference type="NCBI Taxonomy" id="118510"/>
    <lineage>
        <taxon>Eukaryota</taxon>
        <taxon>Viridiplantae</taxon>
        <taxon>Streptophyta</taxon>
        <taxon>Embryophyta</taxon>
        <taxon>Tracheophyta</taxon>
        <taxon>Spermatophyta</taxon>
        <taxon>Magnoliopsida</taxon>
        <taxon>eudicotyledons</taxon>
        <taxon>Gunneridae</taxon>
        <taxon>Pentapetalae</taxon>
        <taxon>asterids</taxon>
        <taxon>campanulids</taxon>
        <taxon>Asterales</taxon>
        <taxon>Asteraceae</taxon>
        <taxon>Asteroideae</taxon>
        <taxon>Anthemideae</taxon>
        <taxon>Anthemidinae</taxon>
        <taxon>Tanacetum</taxon>
    </lineage>
</organism>
<proteinExistence type="predicted"/>
<feature type="region of interest" description="Disordered" evidence="1">
    <location>
        <begin position="1"/>
        <end position="28"/>
    </location>
</feature>
<evidence type="ECO:0000313" key="2">
    <source>
        <dbReference type="EMBL" id="GFA22721.1"/>
    </source>
</evidence>
<accession>A0A699JCB5</accession>
<protein>
    <submittedName>
        <fullName evidence="2">Transposase, mutator type</fullName>
    </submittedName>
</protein>
<comment type="caution">
    <text evidence="2">The sequence shown here is derived from an EMBL/GenBank/DDBJ whole genome shotgun (WGS) entry which is preliminary data.</text>
</comment>